<evidence type="ECO:0000256" key="5">
    <source>
        <dbReference type="ARBA" id="ARBA00038347"/>
    </source>
</evidence>
<evidence type="ECO:0000256" key="9">
    <source>
        <dbReference type="SAM" id="MobiDB-lite"/>
    </source>
</evidence>
<dbReference type="GO" id="GO:0022857">
    <property type="term" value="F:transmembrane transporter activity"/>
    <property type="evidence" value="ECO:0007669"/>
    <property type="project" value="InterPro"/>
</dbReference>
<feature type="region of interest" description="Disordered" evidence="9">
    <location>
        <begin position="478"/>
        <end position="540"/>
    </location>
</feature>
<gene>
    <name evidence="12" type="ORF">LECACI_7A007688</name>
</gene>
<sequence>MAQPNQTSEEATRDNIVSWDGPDDQANPKNWSFKRRWLATGLVSLITFMTPLTSSMIAPAQTQIGDDLGVHSTFQLQLIFSIFLLAFIFGPLFVAPLSEVYGRVIVLQLSNIFFLVWNLVCGFAQTEGQMLAFRFLSGLGACTPQTVGGGVLSDLWRSEERGTAVALYTLAPILGPSLGPIIGAWIAERTTWRWCFWAVTIFGVVVQVLIYFTLPETYGPRILYWKAEKLRKETGNQRLRTQFELEDRRWSTIMAHAIVRPFRLLFTQPIIQFLAAYLSLVYGIIYLMLSTFPTVWTDIYHESTGIGGLNYLSLAIGMTLGAQSGGRIVDLTYKRLSARAPNKKGRPEFRIPILFVSTALISGGLFMYGWSAQERTHWIVPNIGAAIFGMGTTISFTSLQTYTIDAYTVYAASAIGTTAVTRSCTGFGFPLFAPAMYNSLGWGWGNSVLGFAALGVGYLGAFVLWFFGERLRAASPFAANPEEKDDGNEERIEKDKEDLEKGTKDNDQSALQDMESGSQKDPDEHGEKDTKGDLEEQPSS</sequence>
<evidence type="ECO:0000256" key="6">
    <source>
        <dbReference type="ARBA" id="ARBA00053977"/>
    </source>
</evidence>
<dbReference type="InterPro" id="IPR011701">
    <property type="entry name" value="MFS"/>
</dbReference>
<accession>A0AAI9EDX8</accession>
<dbReference type="FunFam" id="1.20.1250.20:FF:000011">
    <property type="entry name" value="MFS multidrug transporter, putative"/>
    <property type="match status" value="1"/>
</dbReference>
<feature type="transmembrane region" description="Helical" evidence="10">
    <location>
        <begin position="165"/>
        <end position="185"/>
    </location>
</feature>
<feature type="domain" description="Major facilitator superfamily (MFS) profile" evidence="11">
    <location>
        <begin position="39"/>
        <end position="472"/>
    </location>
</feature>
<feature type="transmembrane region" description="Helical" evidence="10">
    <location>
        <begin position="131"/>
        <end position="153"/>
    </location>
</feature>
<feature type="compositionally biased region" description="Basic and acidic residues" evidence="9">
    <location>
        <begin position="518"/>
        <end position="534"/>
    </location>
</feature>
<dbReference type="SUPFAM" id="SSF103473">
    <property type="entry name" value="MFS general substrate transporter"/>
    <property type="match status" value="1"/>
</dbReference>
<comment type="subcellular location">
    <subcellularLocation>
        <location evidence="1">Membrane</location>
        <topology evidence="1">Multi-pass membrane protein</topology>
    </subcellularLocation>
</comment>
<comment type="caution">
    <text evidence="12">The sequence shown here is derived from an EMBL/GenBank/DDBJ whole genome shotgun (WGS) entry which is preliminary data.</text>
</comment>
<proteinExistence type="inferred from homology"/>
<feature type="transmembrane region" description="Helical" evidence="10">
    <location>
        <begin position="409"/>
        <end position="432"/>
    </location>
</feature>
<feature type="transmembrane region" description="Helical" evidence="10">
    <location>
        <begin position="376"/>
        <end position="397"/>
    </location>
</feature>
<feature type="transmembrane region" description="Helical" evidence="10">
    <location>
        <begin position="78"/>
        <end position="97"/>
    </location>
</feature>
<comment type="function">
    <text evidence="6">MFS transporter; part of the gene cluster that mediates the biosynthesis of cercosporin, a light-activated, non-host-selective toxin. The perylenequinone chromophore of cercosporin absorbs light energy to attain an electronically-activated triplet state and produces active oxygen species such as the hydroxyl radical, superoxide, hydrogen peroxide or singlet oxygen upon reaction with oxygen molecules. These reactive oxygen species cause damage to various cellular components including lipids, proteins and nucleic acids. Responsible for secretion and accumulation of cercosporin, but does not play any roles in self-protection against the toxicity of cercosporin.</text>
</comment>
<dbReference type="Proteomes" id="UP001296104">
    <property type="component" value="Unassembled WGS sequence"/>
</dbReference>
<keyword evidence="2 10" id="KW-0812">Transmembrane</keyword>
<dbReference type="Pfam" id="PF07690">
    <property type="entry name" value="MFS_1"/>
    <property type="match status" value="1"/>
</dbReference>
<feature type="transmembrane region" description="Helical" evidence="10">
    <location>
        <begin position="104"/>
        <end position="125"/>
    </location>
</feature>
<evidence type="ECO:0000256" key="2">
    <source>
        <dbReference type="ARBA" id="ARBA00022692"/>
    </source>
</evidence>
<dbReference type="CDD" id="cd17323">
    <property type="entry name" value="MFS_Tpo1_MDR_like"/>
    <property type="match status" value="1"/>
</dbReference>
<evidence type="ECO:0000256" key="8">
    <source>
        <dbReference type="ARBA" id="ARBA00077167"/>
    </source>
</evidence>
<feature type="transmembrane region" description="Helical" evidence="10">
    <location>
        <begin position="309"/>
        <end position="329"/>
    </location>
</feature>
<dbReference type="PANTHER" id="PTHR23502">
    <property type="entry name" value="MAJOR FACILITATOR SUPERFAMILY"/>
    <property type="match status" value="1"/>
</dbReference>
<feature type="region of interest" description="Disordered" evidence="9">
    <location>
        <begin position="1"/>
        <end position="24"/>
    </location>
</feature>
<dbReference type="AlphaFoldDB" id="A0AAI9EDX8"/>
<feature type="transmembrane region" description="Helical" evidence="10">
    <location>
        <begin position="349"/>
        <end position="370"/>
    </location>
</feature>
<keyword evidence="3 10" id="KW-1133">Transmembrane helix</keyword>
<evidence type="ECO:0000256" key="10">
    <source>
        <dbReference type="SAM" id="Phobius"/>
    </source>
</evidence>
<feature type="transmembrane region" description="Helical" evidence="10">
    <location>
        <begin position="270"/>
        <end position="289"/>
    </location>
</feature>
<evidence type="ECO:0000313" key="13">
    <source>
        <dbReference type="Proteomes" id="UP001296104"/>
    </source>
</evidence>
<evidence type="ECO:0000256" key="7">
    <source>
        <dbReference type="ARBA" id="ARBA00069139"/>
    </source>
</evidence>
<organism evidence="12 13">
    <name type="scientific">Lecanosticta acicola</name>
    <dbReference type="NCBI Taxonomy" id="111012"/>
    <lineage>
        <taxon>Eukaryota</taxon>
        <taxon>Fungi</taxon>
        <taxon>Dikarya</taxon>
        <taxon>Ascomycota</taxon>
        <taxon>Pezizomycotina</taxon>
        <taxon>Dothideomycetes</taxon>
        <taxon>Dothideomycetidae</taxon>
        <taxon>Mycosphaerellales</taxon>
        <taxon>Mycosphaerellaceae</taxon>
        <taxon>Lecanosticta</taxon>
    </lineage>
</organism>
<dbReference type="PANTHER" id="PTHR23502:SF60">
    <property type="entry name" value="MAJOR FACILITATOR SUPERFAMILY (MFS) PROFILE DOMAIN-CONTAINING PROTEIN-RELATED"/>
    <property type="match status" value="1"/>
</dbReference>
<keyword evidence="13" id="KW-1185">Reference proteome</keyword>
<dbReference type="InterPro" id="IPR020846">
    <property type="entry name" value="MFS_dom"/>
</dbReference>
<keyword evidence="4 10" id="KW-0472">Membrane</keyword>
<evidence type="ECO:0000256" key="3">
    <source>
        <dbReference type="ARBA" id="ARBA00022989"/>
    </source>
</evidence>
<evidence type="ECO:0000259" key="11">
    <source>
        <dbReference type="PROSITE" id="PS50850"/>
    </source>
</evidence>
<dbReference type="EMBL" id="CAVMBE010000065">
    <property type="protein sequence ID" value="CAK4032530.1"/>
    <property type="molecule type" value="Genomic_DNA"/>
</dbReference>
<feature type="transmembrane region" description="Helical" evidence="10">
    <location>
        <begin position="37"/>
        <end position="58"/>
    </location>
</feature>
<reference evidence="12" key="1">
    <citation type="submission" date="2023-11" db="EMBL/GenBank/DDBJ databases">
        <authorList>
            <person name="Alioto T."/>
            <person name="Alioto T."/>
            <person name="Gomez Garrido J."/>
        </authorList>
    </citation>
    <scope>NUCLEOTIDE SEQUENCE</scope>
</reference>
<dbReference type="InterPro" id="IPR036259">
    <property type="entry name" value="MFS_trans_sf"/>
</dbReference>
<evidence type="ECO:0000256" key="1">
    <source>
        <dbReference type="ARBA" id="ARBA00004141"/>
    </source>
</evidence>
<name>A0AAI9EDX8_9PEZI</name>
<dbReference type="GO" id="GO:0016020">
    <property type="term" value="C:membrane"/>
    <property type="evidence" value="ECO:0007669"/>
    <property type="project" value="UniProtKB-SubCell"/>
</dbReference>
<feature type="transmembrane region" description="Helical" evidence="10">
    <location>
        <begin position="191"/>
        <end position="214"/>
    </location>
</feature>
<evidence type="ECO:0000256" key="4">
    <source>
        <dbReference type="ARBA" id="ARBA00023136"/>
    </source>
</evidence>
<feature type="compositionally biased region" description="Basic and acidic residues" evidence="9">
    <location>
        <begin position="489"/>
        <end position="507"/>
    </location>
</feature>
<evidence type="ECO:0000313" key="12">
    <source>
        <dbReference type="EMBL" id="CAK4032530.1"/>
    </source>
</evidence>
<feature type="transmembrane region" description="Helical" evidence="10">
    <location>
        <begin position="444"/>
        <end position="467"/>
    </location>
</feature>
<protein>
    <recommendedName>
        <fullName evidence="7">Cercosporin MFS transporter CTB4</fullName>
    </recommendedName>
    <alternativeName>
        <fullName evidence="8">Cercosporin toxin biosynthesis cluster protein 4</fullName>
    </alternativeName>
</protein>
<comment type="similarity">
    <text evidence="5">Belongs to the major facilitator superfamily. CAR1 family.</text>
</comment>
<dbReference type="Gene3D" id="1.20.1250.20">
    <property type="entry name" value="MFS general substrate transporter like domains"/>
    <property type="match status" value="1"/>
</dbReference>
<dbReference type="PROSITE" id="PS50850">
    <property type="entry name" value="MFS"/>
    <property type="match status" value="1"/>
</dbReference>
<feature type="compositionally biased region" description="Polar residues" evidence="9">
    <location>
        <begin position="508"/>
        <end position="517"/>
    </location>
</feature>